<keyword evidence="3" id="KW-1185">Reference proteome</keyword>
<dbReference type="AlphaFoldDB" id="A0A9Q3D1L5"/>
<dbReference type="Proteomes" id="UP000765509">
    <property type="component" value="Unassembled WGS sequence"/>
</dbReference>
<dbReference type="EMBL" id="AVOT02012944">
    <property type="protein sequence ID" value="MBW0495166.1"/>
    <property type="molecule type" value="Genomic_DNA"/>
</dbReference>
<feature type="compositionally biased region" description="Polar residues" evidence="1">
    <location>
        <begin position="101"/>
        <end position="110"/>
    </location>
</feature>
<feature type="compositionally biased region" description="Polar residues" evidence="1">
    <location>
        <begin position="119"/>
        <end position="128"/>
    </location>
</feature>
<protein>
    <submittedName>
        <fullName evidence="2">Uncharacterized protein</fullName>
    </submittedName>
</protein>
<comment type="caution">
    <text evidence="2">The sequence shown here is derived from an EMBL/GenBank/DDBJ whole genome shotgun (WGS) entry which is preliminary data.</text>
</comment>
<feature type="region of interest" description="Disordered" evidence="1">
    <location>
        <begin position="96"/>
        <end position="128"/>
    </location>
</feature>
<reference evidence="2" key="1">
    <citation type="submission" date="2021-03" db="EMBL/GenBank/DDBJ databases">
        <title>Draft genome sequence of rust myrtle Austropuccinia psidii MF-1, a brazilian biotype.</title>
        <authorList>
            <person name="Quecine M.C."/>
            <person name="Pachon D.M.R."/>
            <person name="Bonatelli M.L."/>
            <person name="Correr F.H."/>
            <person name="Franceschini L.M."/>
            <person name="Leite T.F."/>
            <person name="Margarido G.R.A."/>
            <person name="Almeida C.A."/>
            <person name="Ferrarezi J.A."/>
            <person name="Labate C.A."/>
        </authorList>
    </citation>
    <scope>NUCLEOTIDE SEQUENCE</scope>
    <source>
        <strain evidence="2">MF-1</strain>
    </source>
</reference>
<name>A0A9Q3D1L5_9BASI</name>
<evidence type="ECO:0000313" key="2">
    <source>
        <dbReference type="EMBL" id="MBW0495166.1"/>
    </source>
</evidence>
<gene>
    <name evidence="2" type="ORF">O181_034881</name>
</gene>
<organism evidence="2 3">
    <name type="scientific">Austropuccinia psidii MF-1</name>
    <dbReference type="NCBI Taxonomy" id="1389203"/>
    <lineage>
        <taxon>Eukaryota</taxon>
        <taxon>Fungi</taxon>
        <taxon>Dikarya</taxon>
        <taxon>Basidiomycota</taxon>
        <taxon>Pucciniomycotina</taxon>
        <taxon>Pucciniomycetes</taxon>
        <taxon>Pucciniales</taxon>
        <taxon>Sphaerophragmiaceae</taxon>
        <taxon>Austropuccinia</taxon>
    </lineage>
</organism>
<evidence type="ECO:0000313" key="3">
    <source>
        <dbReference type="Proteomes" id="UP000765509"/>
    </source>
</evidence>
<evidence type="ECO:0000256" key="1">
    <source>
        <dbReference type="SAM" id="MobiDB-lite"/>
    </source>
</evidence>
<accession>A0A9Q3D1L5</accession>
<proteinExistence type="predicted"/>
<sequence length="128" mass="13922">MIQGLVLGRGMWPEVSISRINTEGVVKRIRQISNSPPIPDAEGSDELDGEEVEVVHNSIGHQSSTSPPNPLSKRFEIDIIPSSHRPFQPTLAFIPTFLPPASQSSSTTRPSLLPEVENPPSTSPEIHP</sequence>